<dbReference type="PROSITE" id="PS51352">
    <property type="entry name" value="THIOREDOXIN_2"/>
    <property type="match status" value="1"/>
</dbReference>
<protein>
    <recommendedName>
        <fullName evidence="2">Thioredoxin domain-containing protein</fullName>
    </recommendedName>
</protein>
<gene>
    <name evidence="3" type="ORF">TCHU04912_LOCUS13273</name>
</gene>
<evidence type="ECO:0000259" key="2">
    <source>
        <dbReference type="PROSITE" id="PS51352"/>
    </source>
</evidence>
<dbReference type="EMBL" id="HBGG01025661">
    <property type="protein sequence ID" value="CAD9211034.1"/>
    <property type="molecule type" value="Transcribed_RNA"/>
</dbReference>
<dbReference type="PANTHER" id="PTHR47571:SF1">
    <property type="entry name" value="THIOREDOXIN-LIKE 3-3"/>
    <property type="match status" value="1"/>
</dbReference>
<reference evidence="3" key="1">
    <citation type="submission" date="2021-01" db="EMBL/GenBank/DDBJ databases">
        <authorList>
            <person name="Corre E."/>
            <person name="Pelletier E."/>
            <person name="Niang G."/>
            <person name="Scheremetjew M."/>
            <person name="Finn R."/>
            <person name="Kale V."/>
            <person name="Holt S."/>
            <person name="Cochrane G."/>
            <person name="Meng A."/>
            <person name="Brown T."/>
            <person name="Cohen L."/>
        </authorList>
    </citation>
    <scope>NUCLEOTIDE SEQUENCE</scope>
    <source>
        <strain evidence="3">PLY429</strain>
    </source>
</reference>
<dbReference type="AlphaFoldDB" id="A0A7S1SWN0"/>
<dbReference type="Gene3D" id="3.40.30.10">
    <property type="entry name" value="Glutaredoxin"/>
    <property type="match status" value="1"/>
</dbReference>
<dbReference type="Pfam" id="PF00085">
    <property type="entry name" value="Thioredoxin"/>
    <property type="match status" value="1"/>
</dbReference>
<dbReference type="PANTHER" id="PTHR47571">
    <property type="entry name" value="THIOREDOXIN-LIKE 3-3"/>
    <property type="match status" value="1"/>
</dbReference>
<feature type="domain" description="Thioredoxin" evidence="2">
    <location>
        <begin position="33"/>
        <end position="144"/>
    </location>
</feature>
<proteinExistence type="predicted"/>
<dbReference type="InterPro" id="IPR013766">
    <property type="entry name" value="Thioredoxin_domain"/>
</dbReference>
<dbReference type="CDD" id="cd02947">
    <property type="entry name" value="TRX_family"/>
    <property type="match status" value="1"/>
</dbReference>
<dbReference type="InterPro" id="IPR044193">
    <property type="entry name" value="TRL33"/>
</dbReference>
<organism evidence="3">
    <name type="scientific">Tetraselmis chuii</name>
    <dbReference type="NCBI Taxonomy" id="63592"/>
    <lineage>
        <taxon>Eukaryota</taxon>
        <taxon>Viridiplantae</taxon>
        <taxon>Chlorophyta</taxon>
        <taxon>core chlorophytes</taxon>
        <taxon>Chlorodendrophyceae</taxon>
        <taxon>Chlorodendrales</taxon>
        <taxon>Chlorodendraceae</taxon>
        <taxon>Tetraselmis</taxon>
    </lineage>
</organism>
<feature type="region of interest" description="Disordered" evidence="1">
    <location>
        <begin position="1"/>
        <end position="39"/>
    </location>
</feature>
<dbReference type="InterPro" id="IPR036249">
    <property type="entry name" value="Thioredoxin-like_sf"/>
</dbReference>
<evidence type="ECO:0000313" key="3">
    <source>
        <dbReference type="EMBL" id="CAD9211034.1"/>
    </source>
</evidence>
<evidence type="ECO:0000256" key="1">
    <source>
        <dbReference type="SAM" id="MobiDB-lite"/>
    </source>
</evidence>
<sequence>MASLSWLTEGYDPPAEPFRKVKSSRPQPESKRCPPVKIQPNMVGARTDEELRQVLDSPSNSKVVVSFGSSWCTHCHEMLPHYIKFSREFPKNKYVVAQVDYMFHEAKGIKYTPTYTFFSKGKKVDEFFGSDAQRLRDHLWLHSPLTE</sequence>
<accession>A0A7S1SWN0</accession>
<dbReference type="SUPFAM" id="SSF52833">
    <property type="entry name" value="Thioredoxin-like"/>
    <property type="match status" value="1"/>
</dbReference>
<name>A0A7S1SWN0_9CHLO</name>